<dbReference type="RefSeq" id="WP_268613065.1">
    <property type="nucleotide sequence ID" value="NZ_CP113797.1"/>
</dbReference>
<feature type="transmembrane region" description="Helical" evidence="1">
    <location>
        <begin position="244"/>
        <end position="264"/>
    </location>
</feature>
<keyword evidence="3" id="KW-0482">Metalloprotease</keyword>
<evidence type="ECO:0000313" key="4">
    <source>
        <dbReference type="Proteomes" id="UP001163152"/>
    </source>
</evidence>
<dbReference type="EMBL" id="CP113797">
    <property type="protein sequence ID" value="WAL62728.1"/>
    <property type="molecule type" value="Genomic_DNA"/>
</dbReference>
<dbReference type="GO" id="GO:0080120">
    <property type="term" value="P:CAAX-box protein maturation"/>
    <property type="evidence" value="ECO:0007669"/>
    <property type="project" value="UniProtKB-ARBA"/>
</dbReference>
<evidence type="ECO:0000313" key="3">
    <source>
        <dbReference type="EMBL" id="WAL62728.1"/>
    </source>
</evidence>
<feature type="transmembrane region" description="Helical" evidence="1">
    <location>
        <begin position="207"/>
        <end position="224"/>
    </location>
</feature>
<keyword evidence="3" id="KW-0645">Protease</keyword>
<evidence type="ECO:0000256" key="1">
    <source>
        <dbReference type="SAM" id="Phobius"/>
    </source>
</evidence>
<gene>
    <name evidence="3" type="ORF">OXH18_12260</name>
</gene>
<organism evidence="3 4">
    <name type="scientific">Thermocoleostomius sinensis A174</name>
    <dbReference type="NCBI Taxonomy" id="2016057"/>
    <lineage>
        <taxon>Bacteria</taxon>
        <taxon>Bacillati</taxon>
        <taxon>Cyanobacteriota</taxon>
        <taxon>Cyanophyceae</taxon>
        <taxon>Oculatellales</taxon>
        <taxon>Oculatellaceae</taxon>
        <taxon>Thermocoleostomius</taxon>
    </lineage>
</organism>
<dbReference type="Pfam" id="PF02517">
    <property type="entry name" value="Rce1-like"/>
    <property type="match status" value="1"/>
</dbReference>
<keyword evidence="1" id="KW-1133">Transmembrane helix</keyword>
<protein>
    <submittedName>
        <fullName evidence="3">CPBP family intramembrane metalloprotease</fullName>
    </submittedName>
</protein>
<feature type="transmembrane region" description="Helical" evidence="1">
    <location>
        <begin position="38"/>
        <end position="58"/>
    </location>
</feature>
<dbReference type="GO" id="GO:0008237">
    <property type="term" value="F:metallopeptidase activity"/>
    <property type="evidence" value="ECO:0007669"/>
    <property type="project" value="UniProtKB-KW"/>
</dbReference>
<keyword evidence="1" id="KW-0472">Membrane</keyword>
<sequence>MARWAAPLRLLAFLLMLVLAWLPMAALLMWWIADANTVTIATMSLLFVGFLLGIRQWGRRVHKDPRIFQTYGLVWTLQNGRELSAGLGLGLGSLFGLFLVQGWLDWIAWQPISIGLERVVLEGLLTGLGTGFAEELVFRGWILDELERDYGPKGALWINSLLFALLHFLKPIPEIIRTFPQFPGLVLLGLALAWAKRLTQGRLGLPIGLHAGLVWGYYIVHVGALATYTQTVPEWITGIDQNPLAGLVGLALLSGLAAGIRWGLRTRG</sequence>
<feature type="domain" description="CAAX prenyl protease 2/Lysostaphin resistance protein A-like" evidence="2">
    <location>
        <begin position="120"/>
        <end position="213"/>
    </location>
</feature>
<proteinExistence type="predicted"/>
<feature type="transmembrane region" description="Helical" evidence="1">
    <location>
        <begin position="178"/>
        <end position="195"/>
    </location>
</feature>
<dbReference type="KEGG" id="tsin:OXH18_12260"/>
<dbReference type="GO" id="GO:0004175">
    <property type="term" value="F:endopeptidase activity"/>
    <property type="evidence" value="ECO:0007669"/>
    <property type="project" value="UniProtKB-ARBA"/>
</dbReference>
<keyword evidence="1" id="KW-0812">Transmembrane</keyword>
<accession>A0A9E8ZGH9</accession>
<dbReference type="Proteomes" id="UP001163152">
    <property type="component" value="Chromosome"/>
</dbReference>
<reference evidence="3" key="1">
    <citation type="submission" date="2022-12" db="EMBL/GenBank/DDBJ databases">
        <title>Polyphasic identification of a Novel Hot-Spring Cyanobacterium Ocullathermofonsia sinensis gen nov. sp. nov. and Genomic Insights on its Adaptations to the Thermal Habitat.</title>
        <authorList>
            <person name="Daroch M."/>
            <person name="Tang J."/>
            <person name="Jiang Y."/>
        </authorList>
    </citation>
    <scope>NUCLEOTIDE SEQUENCE</scope>
    <source>
        <strain evidence="3">PKUAC-SCTA174</strain>
    </source>
</reference>
<keyword evidence="3" id="KW-0378">Hydrolase</keyword>
<dbReference type="AlphaFoldDB" id="A0A9E8ZGH9"/>
<name>A0A9E8ZGH9_9CYAN</name>
<feature type="transmembrane region" description="Helical" evidence="1">
    <location>
        <begin position="83"/>
        <end position="104"/>
    </location>
</feature>
<feature type="transmembrane region" description="Helical" evidence="1">
    <location>
        <begin position="12"/>
        <end position="32"/>
    </location>
</feature>
<dbReference type="PANTHER" id="PTHR43592:SF15">
    <property type="entry name" value="CAAX AMINO TERMINAL PROTEASE FAMILY PROTEIN"/>
    <property type="match status" value="1"/>
</dbReference>
<dbReference type="InterPro" id="IPR003675">
    <property type="entry name" value="Rce1/LyrA-like_dom"/>
</dbReference>
<dbReference type="PANTHER" id="PTHR43592">
    <property type="entry name" value="CAAX AMINO TERMINAL PROTEASE"/>
    <property type="match status" value="1"/>
</dbReference>
<evidence type="ECO:0000259" key="2">
    <source>
        <dbReference type="Pfam" id="PF02517"/>
    </source>
</evidence>
<keyword evidence="4" id="KW-1185">Reference proteome</keyword>